<dbReference type="AlphaFoldDB" id="A0A822YNC8"/>
<dbReference type="Proteomes" id="UP000607653">
    <property type="component" value="Unassembled WGS sequence"/>
</dbReference>
<organism evidence="2 3">
    <name type="scientific">Nelumbo nucifera</name>
    <name type="common">Sacred lotus</name>
    <dbReference type="NCBI Taxonomy" id="4432"/>
    <lineage>
        <taxon>Eukaryota</taxon>
        <taxon>Viridiplantae</taxon>
        <taxon>Streptophyta</taxon>
        <taxon>Embryophyta</taxon>
        <taxon>Tracheophyta</taxon>
        <taxon>Spermatophyta</taxon>
        <taxon>Magnoliopsida</taxon>
        <taxon>Proteales</taxon>
        <taxon>Nelumbonaceae</taxon>
        <taxon>Nelumbo</taxon>
    </lineage>
</organism>
<evidence type="ECO:0000256" key="1">
    <source>
        <dbReference type="SAM" id="MobiDB-lite"/>
    </source>
</evidence>
<accession>A0A822YNC8</accession>
<proteinExistence type="predicted"/>
<evidence type="ECO:0000313" key="2">
    <source>
        <dbReference type="EMBL" id="DAD34042.1"/>
    </source>
</evidence>
<protein>
    <submittedName>
        <fullName evidence="2">Uncharacterized protein</fullName>
    </submittedName>
</protein>
<evidence type="ECO:0000313" key="3">
    <source>
        <dbReference type="Proteomes" id="UP000607653"/>
    </source>
</evidence>
<reference evidence="2 3" key="1">
    <citation type="journal article" date="2020" name="Mol. Biol. Evol.">
        <title>Distinct Expression and Methylation Patterns for Genes with Different Fates following a Single Whole-Genome Duplication in Flowering Plants.</title>
        <authorList>
            <person name="Shi T."/>
            <person name="Rahmani R.S."/>
            <person name="Gugger P.F."/>
            <person name="Wang M."/>
            <person name="Li H."/>
            <person name="Zhang Y."/>
            <person name="Li Z."/>
            <person name="Wang Q."/>
            <person name="Van de Peer Y."/>
            <person name="Marchal K."/>
            <person name="Chen J."/>
        </authorList>
    </citation>
    <scope>NUCLEOTIDE SEQUENCE [LARGE SCALE GENOMIC DNA]</scope>
    <source>
        <tissue evidence="2">Leaf</tissue>
    </source>
</reference>
<name>A0A822YNC8_NELNU</name>
<sequence>MQGKIYTTPPPPQLSDSNRRIIDTNGPSKRVYQVWKGSNVSFLPLLLSVNIYIVSEKLHLFL</sequence>
<keyword evidence="3" id="KW-1185">Reference proteome</keyword>
<feature type="region of interest" description="Disordered" evidence="1">
    <location>
        <begin position="1"/>
        <end position="21"/>
    </location>
</feature>
<comment type="caution">
    <text evidence="2">The sequence shown here is derived from an EMBL/GenBank/DDBJ whole genome shotgun (WGS) entry which is preliminary data.</text>
</comment>
<gene>
    <name evidence="2" type="ORF">HUJ06_004682</name>
</gene>
<dbReference type="EMBL" id="DUZY01000004">
    <property type="protein sequence ID" value="DAD34042.1"/>
    <property type="molecule type" value="Genomic_DNA"/>
</dbReference>